<proteinExistence type="predicted"/>
<dbReference type="OrthoDB" id="46159at2759"/>
<accession>A0A485KUD3</accession>
<reference evidence="5 6" key="1">
    <citation type="submission" date="2019-03" db="EMBL/GenBank/DDBJ databases">
        <authorList>
            <person name="Gaulin E."/>
            <person name="Dumas B."/>
        </authorList>
    </citation>
    <scope>NUCLEOTIDE SEQUENCE [LARGE SCALE GENOMIC DNA]</scope>
    <source>
        <strain evidence="5">CBS 568.67</strain>
    </source>
</reference>
<evidence type="ECO:0000313" key="5">
    <source>
        <dbReference type="EMBL" id="VFT88805.1"/>
    </source>
</evidence>
<feature type="region of interest" description="Disordered" evidence="2">
    <location>
        <begin position="1141"/>
        <end position="1167"/>
    </location>
</feature>
<dbReference type="InterPro" id="IPR024395">
    <property type="entry name" value="CLASP_N_dom"/>
</dbReference>
<dbReference type="Pfam" id="PF12348">
    <property type="entry name" value="CLASP_N"/>
    <property type="match status" value="1"/>
</dbReference>
<dbReference type="AlphaFoldDB" id="A0A485KUD3"/>
<feature type="compositionally biased region" description="Basic and acidic residues" evidence="2">
    <location>
        <begin position="272"/>
        <end position="285"/>
    </location>
</feature>
<sequence length="1211" mass="135959">MQTTLSWNSKHGSVLEPFATRLAIGDEEWREKIVVLDELQAFTTKHAADLTSESLNALVVPFRAMFCELRSAVVKKACDVFGEIATLLRQKTKILVDKVFHALMEARGGSNKVNSQAIHVCIESVLRVVVCKNALTTMFYTFNHTRNGQIRDSCVQYLLIILTSWPANVLDGLKPQIQDCIVNSLSDASPLCREVARSCCGRFMVMWPDKKQECVLCVNAPSQLIPYHICSLLSKLSPNVMKHLAAIMPPPPPTPAKPTIEPVLQMPRRRALHDISNTDKHEPSTKKRRRQRTPESNPADDDDAVKPPTVNLQPHVDRLEQALKEKDVTVSRLLQEVEAMRTEKEARESRMRILEDQANMFEALAKDSQSLEQAKTSEMHHVQTKLASVLKEMKFLSDQLKEHSHARLHHVRTRGRSYSMGCADMKATIKIEQDFVRKTKVEKTQAPHQDTKLVEELEAANAKLRQEMSSTSHHMATVQLENEQLNMQMESMLTQIEALEGSLHEAQDSTPPPTSAISFVDVAIMEEKIAILEARLKQSALKEAAMSALDAEKASLEQGIKELESRLEKADEVSFQAEALAAHISDLEARLKMSEENEAQQKAAVAMAMTEAASKTAELQVQIATLEKEKHDGETLHSASVEEVEQLKQEVAKKESSIDRVKAENHMLQTKVELLLKSIEELQSCIKVTEDAYYQMKDDVSSQSLEEVEHLSAVKAENEGLQQRIQNLLRQLDASEMKNDELRERLAETHAWQRAMESLKAENAQLKSDLEDALNQTQTLTYRMEVAQDATSSIRRDLTTELLAKDAQVMNLTFENQSLHSKVESLLEKVDQLESCVKVTEDAYYQMREDVSSQSLEDVAHVGAVRVENESLQSRIQALVHEVDALEERNRELEAQTSACECSAMGDKVAALAAQVNDVEAKMRVTEEDNAQLRSDLCCQSLMEAEATEKLQHENQLLQIQVQSLQKQLATATANHEAEARQVQAEAGWKAQLEALGAKCDTLAERLMEMEALREDTDDENAKLREGLMVLAAKEAEARDEAKRALAQKATTEHELKAQLRAVEEKTKRVEEKFLAQASKDAETRATLKFENQRLYTRVESLHRQLELHTVQENPLDKTMDLSEIDATTLELSQRDLNLESPNVPLKGATEARISPDVEESKAGASTSSAAAAVVTTKWGHQLFTFREKGALKAQRQLNDANILKRWKPSP</sequence>
<dbReference type="Proteomes" id="UP000332933">
    <property type="component" value="Unassembled WGS sequence"/>
</dbReference>
<feature type="coiled-coil region" evidence="1">
    <location>
        <begin position="711"/>
        <end position="776"/>
    </location>
</feature>
<organism evidence="5 6">
    <name type="scientific">Aphanomyces stellatus</name>
    <dbReference type="NCBI Taxonomy" id="120398"/>
    <lineage>
        <taxon>Eukaryota</taxon>
        <taxon>Sar</taxon>
        <taxon>Stramenopiles</taxon>
        <taxon>Oomycota</taxon>
        <taxon>Saprolegniomycetes</taxon>
        <taxon>Saprolegniales</taxon>
        <taxon>Verrucalvaceae</taxon>
        <taxon>Aphanomyces</taxon>
    </lineage>
</organism>
<reference evidence="4" key="2">
    <citation type="submission" date="2019-06" db="EMBL/GenBank/DDBJ databases">
        <title>Genomics analysis of Aphanomyces spp. identifies a new class of oomycete effector associated with host adaptation.</title>
        <authorList>
            <person name="Gaulin E."/>
        </authorList>
    </citation>
    <scope>NUCLEOTIDE SEQUENCE</scope>
    <source>
        <strain evidence="4">CBS 578.67</strain>
    </source>
</reference>
<feature type="region of interest" description="Disordered" evidence="2">
    <location>
        <begin position="269"/>
        <end position="310"/>
    </location>
</feature>
<dbReference type="InterPro" id="IPR011989">
    <property type="entry name" value="ARM-like"/>
</dbReference>
<keyword evidence="6" id="KW-1185">Reference proteome</keyword>
<dbReference type="EMBL" id="VJMH01005324">
    <property type="protein sequence ID" value="KAF0697349.1"/>
    <property type="molecule type" value="Genomic_DNA"/>
</dbReference>
<dbReference type="EMBL" id="CAADRA010005345">
    <property type="protein sequence ID" value="VFT88805.1"/>
    <property type="molecule type" value="Genomic_DNA"/>
</dbReference>
<feature type="domain" description="CLASP N-terminal" evidence="3">
    <location>
        <begin position="65"/>
        <end position="213"/>
    </location>
</feature>
<name>A0A485KUD3_9STRA</name>
<feature type="coiled-coil region" evidence="1">
    <location>
        <begin position="316"/>
        <end position="357"/>
    </location>
</feature>
<evidence type="ECO:0000313" key="4">
    <source>
        <dbReference type="EMBL" id="KAF0697349.1"/>
    </source>
</evidence>
<keyword evidence="1" id="KW-0175">Coiled coil</keyword>
<evidence type="ECO:0000259" key="3">
    <source>
        <dbReference type="Pfam" id="PF12348"/>
    </source>
</evidence>
<feature type="coiled-coil region" evidence="1">
    <location>
        <begin position="454"/>
        <end position="664"/>
    </location>
</feature>
<feature type="coiled-coil region" evidence="1">
    <location>
        <begin position="869"/>
        <end position="1073"/>
    </location>
</feature>
<gene>
    <name evidence="5" type="primary">Aste57867_11950</name>
    <name evidence="4" type="ORF">As57867_011905</name>
    <name evidence="5" type="ORF">ASTE57867_11950</name>
</gene>
<dbReference type="SUPFAM" id="SSF48371">
    <property type="entry name" value="ARM repeat"/>
    <property type="match status" value="1"/>
</dbReference>
<dbReference type="InterPro" id="IPR016024">
    <property type="entry name" value="ARM-type_fold"/>
</dbReference>
<evidence type="ECO:0000256" key="1">
    <source>
        <dbReference type="SAM" id="Coils"/>
    </source>
</evidence>
<evidence type="ECO:0000313" key="6">
    <source>
        <dbReference type="Proteomes" id="UP000332933"/>
    </source>
</evidence>
<evidence type="ECO:0000256" key="2">
    <source>
        <dbReference type="SAM" id="MobiDB-lite"/>
    </source>
</evidence>
<dbReference type="Gene3D" id="1.25.10.10">
    <property type="entry name" value="Leucine-rich Repeat Variant"/>
    <property type="match status" value="1"/>
</dbReference>
<protein>
    <submittedName>
        <fullName evidence="5">Aste57867_11950 protein</fullName>
    </submittedName>
</protein>